<evidence type="ECO:0000313" key="3">
    <source>
        <dbReference type="Proteomes" id="UP001211907"/>
    </source>
</evidence>
<proteinExistence type="predicted"/>
<accession>A0AAD5XKP1</accession>
<reference evidence="2" key="1">
    <citation type="submission" date="2020-05" db="EMBL/GenBank/DDBJ databases">
        <title>Phylogenomic resolution of chytrid fungi.</title>
        <authorList>
            <person name="Stajich J.E."/>
            <person name="Amses K."/>
            <person name="Simmons R."/>
            <person name="Seto K."/>
            <person name="Myers J."/>
            <person name="Bonds A."/>
            <person name="Quandt C.A."/>
            <person name="Barry K."/>
            <person name="Liu P."/>
            <person name="Grigoriev I."/>
            <person name="Longcore J.E."/>
            <person name="James T.Y."/>
        </authorList>
    </citation>
    <scope>NUCLEOTIDE SEQUENCE</scope>
    <source>
        <strain evidence="2">JEL0513</strain>
    </source>
</reference>
<dbReference type="Pfam" id="PF12222">
    <property type="entry name" value="PNGaseA"/>
    <property type="match status" value="1"/>
</dbReference>
<organism evidence="2 3">
    <name type="scientific">Physocladia obscura</name>
    <dbReference type="NCBI Taxonomy" id="109957"/>
    <lineage>
        <taxon>Eukaryota</taxon>
        <taxon>Fungi</taxon>
        <taxon>Fungi incertae sedis</taxon>
        <taxon>Chytridiomycota</taxon>
        <taxon>Chytridiomycota incertae sedis</taxon>
        <taxon>Chytridiomycetes</taxon>
        <taxon>Chytridiales</taxon>
        <taxon>Chytriomycetaceae</taxon>
        <taxon>Physocladia</taxon>
    </lineage>
</organism>
<evidence type="ECO:0000259" key="1">
    <source>
        <dbReference type="Pfam" id="PF12222"/>
    </source>
</evidence>
<gene>
    <name evidence="2" type="ORF">HK100_005268</name>
</gene>
<sequence>MVFRKLDIPLAELIALDQSLTARDSVPIDAGFPPAGYNETFQLSVPPVLPKNAASCIIDFGWYQFASSYGTPWVISNFSVPANCGTEWSEVVLTFESSIQGIQYDRVFQVWFDGAEAIRGCTDEPTVTGIWWSIDKDITDFSPILKTTKKVTVGLDNIVDLSIDINGVYNVSVKLTFYEGTKPATVPDVLIPLQSGNLYPYITLQGEGTAANFELSEIPQNIAKAELEFFVSHHQNDEFYYLNVPDSIAQPSEGLYGGGTFKELEVYIDGEQVGVNWPFQLIYTGGLLPSLWHPVTHIASENFPSYRFDLTAFAPLFSDGKNHTFTLNVTTQTPGSNWYVDGNLRIWLSSDKKAVTTGRIISSHFPQTQPTNVISFDSDGVDFNVTTTLSKTISYSAIVGTEKIDFKQVLEFSSGLVYTDGLNNVTGYHIIYATTHTKITDVKSGHIISDTRAFVSYPMVFEYIVVALVDDFSEYYIHAHFNHKRKVHSTTTNGGSKLLARSLVDEELDANSAGATELPPYGYFYSKLHNGTLTSDVYSIQTGHQKFAQEVRSVNYTVVYDHVNQNY</sequence>
<keyword evidence="3" id="KW-1185">Reference proteome</keyword>
<dbReference type="InterPro" id="IPR021102">
    <property type="entry name" value="PNGase_A"/>
</dbReference>
<comment type="caution">
    <text evidence="2">The sequence shown here is derived from an EMBL/GenBank/DDBJ whole genome shotgun (WGS) entry which is preliminary data.</text>
</comment>
<protein>
    <recommendedName>
        <fullName evidence="1">Peptide N-acetyl-beta-D-glucosaminyl asparaginase amidase A N-terminal domain-containing protein</fullName>
    </recommendedName>
</protein>
<name>A0AAD5XKP1_9FUNG</name>
<dbReference type="AlphaFoldDB" id="A0AAD5XKP1"/>
<dbReference type="EMBL" id="JADGJH010000248">
    <property type="protein sequence ID" value="KAJ3132467.1"/>
    <property type="molecule type" value="Genomic_DNA"/>
</dbReference>
<dbReference type="PANTHER" id="PTHR31104">
    <property type="entry name" value="PEPTIDE-N4-(N-ACETYL-BETA-GLUCOSAMINYL)ASPARAGINE AMIDASE A PROTEIN"/>
    <property type="match status" value="1"/>
</dbReference>
<dbReference type="Proteomes" id="UP001211907">
    <property type="component" value="Unassembled WGS sequence"/>
</dbReference>
<dbReference type="InterPro" id="IPR056948">
    <property type="entry name" value="PNGaseA_N"/>
</dbReference>
<feature type="domain" description="Peptide N-acetyl-beta-D-glucosaminyl asparaginase amidase A N-terminal" evidence="1">
    <location>
        <begin position="55"/>
        <end position="357"/>
    </location>
</feature>
<evidence type="ECO:0000313" key="2">
    <source>
        <dbReference type="EMBL" id="KAJ3132467.1"/>
    </source>
</evidence>